<dbReference type="Gene3D" id="3.10.450.50">
    <property type="match status" value="1"/>
</dbReference>
<name>A0ABW2CSI3_9ACTN</name>
<dbReference type="RefSeq" id="WP_160822492.1">
    <property type="nucleotide sequence ID" value="NZ_JBHSXS010000018.1"/>
</dbReference>
<evidence type="ECO:0000313" key="3">
    <source>
        <dbReference type="Proteomes" id="UP001596380"/>
    </source>
</evidence>
<gene>
    <name evidence="2" type="ORF">ACFQKB_26225</name>
</gene>
<dbReference type="PANTHER" id="PTHR38436:SF1">
    <property type="entry name" value="ESTER CYCLASE"/>
    <property type="match status" value="1"/>
</dbReference>
<proteinExistence type="predicted"/>
<feature type="region of interest" description="Disordered" evidence="1">
    <location>
        <begin position="30"/>
        <end position="50"/>
    </location>
</feature>
<dbReference type="InterPro" id="IPR032710">
    <property type="entry name" value="NTF2-like_dom_sf"/>
</dbReference>
<dbReference type="EMBL" id="JBHSXS010000018">
    <property type="protein sequence ID" value="MFC6883280.1"/>
    <property type="molecule type" value="Genomic_DNA"/>
</dbReference>
<reference evidence="3" key="1">
    <citation type="journal article" date="2019" name="Int. J. Syst. Evol. Microbiol.">
        <title>The Global Catalogue of Microorganisms (GCM) 10K type strain sequencing project: providing services to taxonomists for standard genome sequencing and annotation.</title>
        <authorList>
            <consortium name="The Broad Institute Genomics Platform"/>
            <consortium name="The Broad Institute Genome Sequencing Center for Infectious Disease"/>
            <person name="Wu L."/>
            <person name="Ma J."/>
        </authorList>
    </citation>
    <scope>NUCLEOTIDE SEQUENCE [LARGE SCALE GENOMIC DNA]</scope>
    <source>
        <strain evidence="3">JCM 3369</strain>
    </source>
</reference>
<protein>
    <submittedName>
        <fullName evidence="2">Ester cyclase</fullName>
    </submittedName>
</protein>
<accession>A0ABW2CSI3</accession>
<dbReference type="Proteomes" id="UP001596380">
    <property type="component" value="Unassembled WGS sequence"/>
</dbReference>
<feature type="region of interest" description="Disordered" evidence="1">
    <location>
        <begin position="139"/>
        <end position="158"/>
    </location>
</feature>
<dbReference type="SUPFAM" id="SSF54427">
    <property type="entry name" value="NTF2-like"/>
    <property type="match status" value="1"/>
</dbReference>
<dbReference type="InterPro" id="IPR009959">
    <property type="entry name" value="Cyclase_SnoaL-like"/>
</dbReference>
<feature type="compositionally biased region" description="Pro residues" evidence="1">
    <location>
        <begin position="143"/>
        <end position="158"/>
    </location>
</feature>
<keyword evidence="3" id="KW-1185">Reference proteome</keyword>
<sequence length="158" mass="16997">MAEKSQQERNKEILVKSLDVLRGKADPEVANDIYTPDYDDHSGAPQRGPARVLAVREQARTAFPDLDYDIEEVIAEGDIVAFRMVMKGTHKGPLPGSGLPGTGKTVAVRQLHMVRFEGERIAEHWAVRDDLGMMQQLGVIPGPGGPGGPGGPPKPPNG</sequence>
<comment type="caution">
    <text evidence="2">The sequence shown here is derived from an EMBL/GenBank/DDBJ whole genome shotgun (WGS) entry which is preliminary data.</text>
</comment>
<evidence type="ECO:0000256" key="1">
    <source>
        <dbReference type="SAM" id="MobiDB-lite"/>
    </source>
</evidence>
<dbReference type="PANTHER" id="PTHR38436">
    <property type="entry name" value="POLYKETIDE CYCLASE SNOAL-LIKE DOMAIN"/>
    <property type="match status" value="1"/>
</dbReference>
<organism evidence="2 3">
    <name type="scientific">Actinomadura yumaensis</name>
    <dbReference type="NCBI Taxonomy" id="111807"/>
    <lineage>
        <taxon>Bacteria</taxon>
        <taxon>Bacillati</taxon>
        <taxon>Actinomycetota</taxon>
        <taxon>Actinomycetes</taxon>
        <taxon>Streptosporangiales</taxon>
        <taxon>Thermomonosporaceae</taxon>
        <taxon>Actinomadura</taxon>
    </lineage>
</organism>
<dbReference type="Pfam" id="PF07366">
    <property type="entry name" value="SnoaL"/>
    <property type="match status" value="1"/>
</dbReference>
<evidence type="ECO:0000313" key="2">
    <source>
        <dbReference type="EMBL" id="MFC6883280.1"/>
    </source>
</evidence>